<feature type="domain" description="Phosphatidic acid phosphatase type 2/haloperoxidase" evidence="1">
    <location>
        <begin position="320"/>
        <end position="440"/>
    </location>
</feature>
<accession>A0ABZ0IYK4</accession>
<dbReference type="InterPro" id="IPR036938">
    <property type="entry name" value="PAP2/HPO_sf"/>
</dbReference>
<proteinExistence type="predicted"/>
<dbReference type="RefSeq" id="WP_317492211.1">
    <property type="nucleotide sequence ID" value="NZ_CP136051.1"/>
</dbReference>
<dbReference type="Pfam" id="PF01569">
    <property type="entry name" value="PAP2"/>
    <property type="match status" value="1"/>
</dbReference>
<dbReference type="PANTHER" id="PTHR34599:SF2">
    <property type="entry name" value="TRAF-TYPE DOMAIN-CONTAINING PROTEIN"/>
    <property type="match status" value="1"/>
</dbReference>
<protein>
    <submittedName>
        <fullName evidence="2">Vanadium-dependent haloperoxidase</fullName>
        <ecNumber evidence="2">1.11.1.-</ecNumber>
    </submittedName>
</protein>
<evidence type="ECO:0000313" key="2">
    <source>
        <dbReference type="EMBL" id="WOK09597.1"/>
    </source>
</evidence>
<dbReference type="GO" id="GO:0004601">
    <property type="term" value="F:peroxidase activity"/>
    <property type="evidence" value="ECO:0007669"/>
    <property type="project" value="UniProtKB-KW"/>
</dbReference>
<sequence length="455" mass="51597">MLKRFLLGTCSLVIIGLTLDGCNSSKGEYKEVLKDPQLYHASVKKLTDIIVHDIFSPPVASRIYVYPNIAAYEVLVNQYPDYQSLAGQLNGLGEAPKPDPAKEMDLHLASIHAFLTVGKALIFSEEKMDVFRNKLYNKIQETDIPSDVFDNSIEYGETMAKHIMDWVALDNYKQSRSFPKYTVMDNPDYWKPTPPDYMEGIEPHWMKIRTLALDSCNQFVPKPPTPYDMAKNSQFYKELMEVYETGVNLSEEQTEIAKFWDCNPYVSHHKGHAMFATKKITPGGHWVGITAIATKQANSNFMQTSEAYTMVTIGLFDGFIACWDEKWRSILIRPETVINQFVDEDWVPLLQTPPFPEYTSGHSVISNAAASVLTKLYGEKFSYHDTTEMEYGLQPRNFDSFFAASEEAAISRLYGGIHYMPAITEGITQGRQVGSWVLDNVKTRKGSLSEAKKED</sequence>
<dbReference type="SUPFAM" id="SSF48317">
    <property type="entry name" value="Acid phosphatase/Vanadium-dependent haloperoxidase"/>
    <property type="match status" value="1"/>
</dbReference>
<dbReference type="InterPro" id="IPR000326">
    <property type="entry name" value="PAP2/HPO"/>
</dbReference>
<keyword evidence="2" id="KW-0575">Peroxidase</keyword>
<dbReference type="EMBL" id="CP136051">
    <property type="protein sequence ID" value="WOK09597.1"/>
    <property type="molecule type" value="Genomic_DNA"/>
</dbReference>
<keyword evidence="2" id="KW-0560">Oxidoreductase</keyword>
<keyword evidence="3" id="KW-1185">Reference proteome</keyword>
<dbReference type="CDD" id="cd03398">
    <property type="entry name" value="PAP2_haloperoxidase"/>
    <property type="match status" value="1"/>
</dbReference>
<dbReference type="Gene3D" id="1.10.606.20">
    <property type="match status" value="1"/>
</dbReference>
<evidence type="ECO:0000313" key="3">
    <source>
        <dbReference type="Proteomes" id="UP001302349"/>
    </source>
</evidence>
<dbReference type="PANTHER" id="PTHR34599">
    <property type="entry name" value="PEROXIDASE-RELATED"/>
    <property type="match status" value="1"/>
</dbReference>
<dbReference type="EC" id="1.11.1.-" evidence="2"/>
<evidence type="ECO:0000259" key="1">
    <source>
        <dbReference type="Pfam" id="PF01569"/>
    </source>
</evidence>
<dbReference type="InterPro" id="IPR052559">
    <property type="entry name" value="V-haloperoxidase"/>
</dbReference>
<dbReference type="Proteomes" id="UP001302349">
    <property type="component" value="Chromosome"/>
</dbReference>
<gene>
    <name evidence="2" type="ORF">RT717_13200</name>
</gene>
<reference evidence="2 3" key="1">
    <citation type="journal article" date="2023" name="Microbiol. Resour. Announc.">
        <title>Complete Genome Sequence of Imperialibacter roseus strain P4T.</title>
        <authorList>
            <person name="Tizabi D.R."/>
            <person name="Bachvaroff T."/>
            <person name="Hill R.T."/>
        </authorList>
    </citation>
    <scope>NUCLEOTIDE SEQUENCE [LARGE SCALE GENOMIC DNA]</scope>
    <source>
        <strain evidence="2 3">P4T</strain>
    </source>
</reference>
<organism evidence="2 3">
    <name type="scientific">Imperialibacter roseus</name>
    <dbReference type="NCBI Taxonomy" id="1324217"/>
    <lineage>
        <taxon>Bacteria</taxon>
        <taxon>Pseudomonadati</taxon>
        <taxon>Bacteroidota</taxon>
        <taxon>Cytophagia</taxon>
        <taxon>Cytophagales</taxon>
        <taxon>Flammeovirgaceae</taxon>
        <taxon>Imperialibacter</taxon>
    </lineage>
</organism>
<name>A0ABZ0IYK4_9BACT</name>